<keyword evidence="4" id="KW-1185">Reference proteome</keyword>
<dbReference type="GO" id="GO:0016779">
    <property type="term" value="F:nucleotidyltransferase activity"/>
    <property type="evidence" value="ECO:0007669"/>
    <property type="project" value="UniProtKB-KW"/>
</dbReference>
<dbReference type="EMBL" id="FQVG01000048">
    <property type="protein sequence ID" value="SHF26314.1"/>
    <property type="molecule type" value="Genomic_DNA"/>
</dbReference>
<name>A0A1M5A805_9CLOT</name>
<dbReference type="Pfam" id="PF00899">
    <property type="entry name" value="ThiF"/>
    <property type="match status" value="1"/>
</dbReference>
<dbReference type="Gene3D" id="3.40.50.720">
    <property type="entry name" value="NAD(P)-binding Rossmann-like Domain"/>
    <property type="match status" value="1"/>
</dbReference>
<proteinExistence type="inferred from homology"/>
<comment type="similarity">
    <text evidence="1">Belongs to the HesA/MoeB/ThiF family.</text>
</comment>
<dbReference type="PANTHER" id="PTHR10953:SF102">
    <property type="entry name" value="ADENYLYLTRANSFERASE AND SULFURTRANSFERASE MOCS3"/>
    <property type="match status" value="1"/>
</dbReference>
<dbReference type="CDD" id="cd00757">
    <property type="entry name" value="ThiF_MoeB_HesA_family"/>
    <property type="match status" value="1"/>
</dbReference>
<evidence type="ECO:0000313" key="3">
    <source>
        <dbReference type="EMBL" id="SHF26314.1"/>
    </source>
</evidence>
<feature type="domain" description="THIF-type NAD/FAD binding fold" evidence="2">
    <location>
        <begin position="5"/>
        <end position="233"/>
    </location>
</feature>
<dbReference type="AlphaFoldDB" id="A0A1M5A805"/>
<dbReference type="SUPFAM" id="SSF69572">
    <property type="entry name" value="Activating enzymes of the ubiquitin-like proteins"/>
    <property type="match status" value="1"/>
</dbReference>
<dbReference type="FunFam" id="3.40.50.720:FF:000080">
    <property type="entry name" value="Thiazole biosynthesis adenylyltransferase ThiF"/>
    <property type="match status" value="1"/>
</dbReference>
<organism evidence="3 4">
    <name type="scientific">Caloramator proteoclasticus DSM 10124</name>
    <dbReference type="NCBI Taxonomy" id="1121262"/>
    <lineage>
        <taxon>Bacteria</taxon>
        <taxon>Bacillati</taxon>
        <taxon>Bacillota</taxon>
        <taxon>Clostridia</taxon>
        <taxon>Eubacteriales</taxon>
        <taxon>Clostridiaceae</taxon>
        <taxon>Caloramator</taxon>
    </lineage>
</organism>
<dbReference type="InterPro" id="IPR000594">
    <property type="entry name" value="ThiF_NAD_FAD-bd"/>
</dbReference>
<dbReference type="GO" id="GO:0005737">
    <property type="term" value="C:cytoplasm"/>
    <property type="evidence" value="ECO:0007669"/>
    <property type="project" value="TreeGrafter"/>
</dbReference>
<dbReference type="PANTHER" id="PTHR10953">
    <property type="entry name" value="UBIQUITIN-ACTIVATING ENZYME E1"/>
    <property type="match status" value="1"/>
</dbReference>
<reference evidence="4" key="1">
    <citation type="submission" date="2016-11" db="EMBL/GenBank/DDBJ databases">
        <authorList>
            <person name="Varghese N."/>
            <person name="Submissions S."/>
        </authorList>
    </citation>
    <scope>NUCLEOTIDE SEQUENCE [LARGE SCALE GENOMIC DNA]</scope>
    <source>
        <strain evidence="4">DSM 10124</strain>
    </source>
</reference>
<keyword evidence="3" id="KW-0808">Transferase</keyword>
<gene>
    <name evidence="3" type="ORF">SAMN02746091_02121</name>
</gene>
<dbReference type="InterPro" id="IPR035985">
    <property type="entry name" value="Ubiquitin-activating_enz"/>
</dbReference>
<keyword evidence="3" id="KW-0548">Nucleotidyltransferase</keyword>
<dbReference type="Proteomes" id="UP000184423">
    <property type="component" value="Unassembled WGS sequence"/>
</dbReference>
<sequence>MLERYDRQIAVIGEEAQNKILNTKVLVIGAGALGTSILNSLVRAGVGFIRVVDMDVVELSNLQRQMLFDEKDLGEKKVIAAVNKLKLINSQVELEPICDKITTETISKYAVGCDIIIDATDNFSTREIINEYAVKNNLPWIYGGVAAAFGMAKTIIPKDTACLKCFMKKKTNEEYTARNSGIINGITAVIGAIEANMAIRYIIGKPSTKLIYIDLFEDDFQTIEVKRDMNCPVCGGEKND</sequence>
<dbReference type="InterPro" id="IPR045886">
    <property type="entry name" value="ThiF/MoeB/HesA"/>
</dbReference>
<dbReference type="GO" id="GO:0004792">
    <property type="term" value="F:thiosulfate-cyanide sulfurtransferase activity"/>
    <property type="evidence" value="ECO:0007669"/>
    <property type="project" value="TreeGrafter"/>
</dbReference>
<protein>
    <submittedName>
        <fullName evidence="3">Adenylyltransferase and sulfurtransferase</fullName>
    </submittedName>
</protein>
<evidence type="ECO:0000256" key="1">
    <source>
        <dbReference type="ARBA" id="ARBA00009919"/>
    </source>
</evidence>
<dbReference type="GO" id="GO:0008641">
    <property type="term" value="F:ubiquitin-like modifier activating enzyme activity"/>
    <property type="evidence" value="ECO:0007669"/>
    <property type="project" value="InterPro"/>
</dbReference>
<accession>A0A1M5A805</accession>
<evidence type="ECO:0000259" key="2">
    <source>
        <dbReference type="Pfam" id="PF00899"/>
    </source>
</evidence>
<dbReference type="RefSeq" id="WP_073249587.1">
    <property type="nucleotide sequence ID" value="NZ_FQVG01000048.1"/>
</dbReference>
<evidence type="ECO:0000313" key="4">
    <source>
        <dbReference type="Proteomes" id="UP000184423"/>
    </source>
</evidence>